<comment type="cofactor">
    <cofactor evidence="1">
        <name>pyridoxal 5'-phosphate</name>
        <dbReference type="ChEBI" id="CHEBI:597326"/>
    </cofactor>
</comment>
<dbReference type="InterPro" id="IPR015422">
    <property type="entry name" value="PyrdxlP-dep_Trfase_small"/>
</dbReference>
<name>A0A840P6A0_9ACTN</name>
<dbReference type="InterPro" id="IPR004839">
    <property type="entry name" value="Aminotransferase_I/II_large"/>
</dbReference>
<sequence>MTGPQAGPFETIDTGRLRSGHGVKWGSLSPDTIGAWVADMDFGVPPAVRDGIVRVTERGDFGYPYWPGEDPVIAAFEEWMAARHGWRPEPGRTRVFTDLLQILQIVIEYTTAPGDGVAIHVPAYPPFLASIARAGRRIVPLPMERDETGWGFDTAGLAERLHGCRLLVLVNPHNPTGRVFTPAELAPLAEAAGELDLVVLADEIHADLVFAPHRHVPFASLGETAARTVTTTSATKAFNIAGLRCAVAHIGPGPLRDALAAAPLDFFGQPSILSRVATVAAWRDSHAWLADLMRTLERNRCLIGKWAADLPWDARYHSPQGTYLSWLDFTGSPIGAAAPAGSLERLARVKLSDGAEFSQHTPIDTAAFARLNFATSTSNLQRILDRVSAALA</sequence>
<evidence type="ECO:0000256" key="4">
    <source>
        <dbReference type="ARBA" id="ARBA00023239"/>
    </source>
</evidence>
<dbReference type="SUPFAM" id="SSF53383">
    <property type="entry name" value="PLP-dependent transferases"/>
    <property type="match status" value="1"/>
</dbReference>
<gene>
    <name evidence="7" type="ORF">HNP84_004251</name>
</gene>
<dbReference type="EC" id="4.4.1.13" evidence="2"/>
<dbReference type="Proteomes" id="UP000578449">
    <property type="component" value="Unassembled WGS sequence"/>
</dbReference>
<keyword evidence="4 7" id="KW-0456">Lyase</keyword>
<evidence type="ECO:0000256" key="1">
    <source>
        <dbReference type="ARBA" id="ARBA00001933"/>
    </source>
</evidence>
<evidence type="ECO:0000313" key="7">
    <source>
        <dbReference type="EMBL" id="MBB5134519.1"/>
    </source>
</evidence>
<evidence type="ECO:0000313" key="8">
    <source>
        <dbReference type="Proteomes" id="UP000578449"/>
    </source>
</evidence>
<keyword evidence="3" id="KW-0663">Pyridoxal phosphate</keyword>
<dbReference type="CDD" id="cd00609">
    <property type="entry name" value="AAT_like"/>
    <property type="match status" value="1"/>
</dbReference>
<dbReference type="RefSeq" id="WP_312925340.1">
    <property type="nucleotide sequence ID" value="NZ_BAABIX010000007.1"/>
</dbReference>
<evidence type="ECO:0000259" key="6">
    <source>
        <dbReference type="Pfam" id="PF00155"/>
    </source>
</evidence>
<evidence type="ECO:0000256" key="5">
    <source>
        <dbReference type="ARBA" id="ARBA00037974"/>
    </source>
</evidence>
<comment type="caution">
    <text evidence="7">The sequence shown here is derived from an EMBL/GenBank/DDBJ whole genome shotgun (WGS) entry which is preliminary data.</text>
</comment>
<dbReference type="EMBL" id="JACHGN010000008">
    <property type="protein sequence ID" value="MBB5134519.1"/>
    <property type="molecule type" value="Genomic_DNA"/>
</dbReference>
<dbReference type="InterPro" id="IPR015421">
    <property type="entry name" value="PyrdxlP-dep_Trfase_major"/>
</dbReference>
<evidence type="ECO:0000256" key="2">
    <source>
        <dbReference type="ARBA" id="ARBA00012224"/>
    </source>
</evidence>
<dbReference type="GO" id="GO:0047804">
    <property type="term" value="F:cysteine-S-conjugate beta-lyase activity"/>
    <property type="evidence" value="ECO:0007669"/>
    <property type="project" value="UniProtKB-EC"/>
</dbReference>
<dbReference type="InterPro" id="IPR015424">
    <property type="entry name" value="PyrdxlP-dep_Trfase"/>
</dbReference>
<reference evidence="7 8" key="1">
    <citation type="submission" date="2020-08" db="EMBL/GenBank/DDBJ databases">
        <title>Genomic Encyclopedia of Type Strains, Phase IV (KMG-IV): sequencing the most valuable type-strain genomes for metagenomic binning, comparative biology and taxonomic classification.</title>
        <authorList>
            <person name="Goeker M."/>
        </authorList>
    </citation>
    <scope>NUCLEOTIDE SEQUENCE [LARGE SCALE GENOMIC DNA]</scope>
    <source>
        <strain evidence="7 8">DSM 45615</strain>
    </source>
</reference>
<feature type="domain" description="Aminotransferase class I/classII large" evidence="6">
    <location>
        <begin position="40"/>
        <end position="386"/>
    </location>
</feature>
<comment type="similarity">
    <text evidence="5">Belongs to the class-II pyridoxal-phosphate-dependent aminotransferase family. MalY/PatB cystathionine beta-lyase subfamily.</text>
</comment>
<dbReference type="InterPro" id="IPR051798">
    <property type="entry name" value="Class-II_PLP-Dep_Aminotrans"/>
</dbReference>
<evidence type="ECO:0000256" key="3">
    <source>
        <dbReference type="ARBA" id="ARBA00022898"/>
    </source>
</evidence>
<dbReference type="PANTHER" id="PTHR43525:SF2">
    <property type="entry name" value="CYSTATHIONINE BETA-LYASE-RELATED"/>
    <property type="match status" value="1"/>
</dbReference>
<dbReference type="Gene3D" id="3.90.1150.10">
    <property type="entry name" value="Aspartate Aminotransferase, domain 1"/>
    <property type="match status" value="1"/>
</dbReference>
<protein>
    <recommendedName>
        <fullName evidence="2">cysteine-S-conjugate beta-lyase</fullName>
        <ecNumber evidence="2">4.4.1.13</ecNumber>
    </recommendedName>
</protein>
<keyword evidence="8" id="KW-1185">Reference proteome</keyword>
<dbReference type="PANTHER" id="PTHR43525">
    <property type="entry name" value="PROTEIN MALY"/>
    <property type="match status" value="1"/>
</dbReference>
<dbReference type="GO" id="GO:0030170">
    <property type="term" value="F:pyridoxal phosphate binding"/>
    <property type="evidence" value="ECO:0007669"/>
    <property type="project" value="InterPro"/>
</dbReference>
<proteinExistence type="inferred from homology"/>
<dbReference type="Pfam" id="PF00155">
    <property type="entry name" value="Aminotran_1_2"/>
    <property type="match status" value="1"/>
</dbReference>
<dbReference type="Gene3D" id="3.40.640.10">
    <property type="entry name" value="Type I PLP-dependent aspartate aminotransferase-like (Major domain)"/>
    <property type="match status" value="1"/>
</dbReference>
<dbReference type="AlphaFoldDB" id="A0A840P6A0"/>
<organism evidence="7 8">
    <name type="scientific">Thermocatellispora tengchongensis</name>
    <dbReference type="NCBI Taxonomy" id="1073253"/>
    <lineage>
        <taxon>Bacteria</taxon>
        <taxon>Bacillati</taxon>
        <taxon>Actinomycetota</taxon>
        <taxon>Actinomycetes</taxon>
        <taxon>Streptosporangiales</taxon>
        <taxon>Streptosporangiaceae</taxon>
        <taxon>Thermocatellispora</taxon>
    </lineage>
</organism>
<accession>A0A840P6A0</accession>